<dbReference type="PANTHER" id="PTHR43761">
    <property type="entry name" value="D-ISOMER SPECIFIC 2-HYDROXYACID DEHYDROGENASE FAMILY PROTEIN (AFU_ORTHOLOGUE AFUA_1G13630)"/>
    <property type="match status" value="1"/>
</dbReference>
<dbReference type="Proteomes" id="UP000051562">
    <property type="component" value="Unassembled WGS sequence"/>
</dbReference>
<comment type="similarity">
    <text evidence="1">Belongs to the D-isomer specific 2-hydroxyacid dehydrogenase family.</text>
</comment>
<dbReference type="Gene3D" id="3.40.50.720">
    <property type="entry name" value="NAD(P)-binding Rossmann-like Domain"/>
    <property type="match status" value="2"/>
</dbReference>
<feature type="domain" description="S-adenosyl-L-homocysteine hydrolase NAD binding" evidence="4">
    <location>
        <begin position="139"/>
        <end position="291"/>
    </location>
</feature>
<sequence>MPETIVLLDMTTPERADRLRALLPDGFVLTHGTARGDEHMKEIIANADYAISGQVGVSGDVLRAAKKLKLLHKWGVGYDNIDIETARELGIKVARTTGSNAVAVSEFALGLTISTLRHIAYGNAEMKKGHWRTGQLPSDTYTLSGKTVGIVGFGAIGKNVAKLLKGFGCTILYSKRTPLDAAEEAALGVKHASMEEILTLADVVSLHCPLTPETKDLIDLAALKKMKKTAVLINVARGGVVNEADLVTALRAKEIAGAAMDVYEIEPLPAESELLTLDNLVTTPHLAAMAADNFAPVVKRMFANMQHVSRGEPVPPLDLVV</sequence>
<dbReference type="SMART" id="SM00997">
    <property type="entry name" value="AdoHcyase_NAD"/>
    <property type="match status" value="1"/>
</dbReference>
<evidence type="ECO:0000313" key="7">
    <source>
        <dbReference type="Proteomes" id="UP000051562"/>
    </source>
</evidence>
<evidence type="ECO:0000256" key="3">
    <source>
        <dbReference type="ARBA" id="ARBA00023027"/>
    </source>
</evidence>
<accession>A0A0Q3I5Q6</accession>
<dbReference type="PROSITE" id="PS00670">
    <property type="entry name" value="D_2_HYDROXYACID_DH_2"/>
    <property type="match status" value="1"/>
</dbReference>
<dbReference type="PROSITE" id="PS00671">
    <property type="entry name" value="D_2_HYDROXYACID_DH_3"/>
    <property type="match status" value="1"/>
</dbReference>
<dbReference type="FunFam" id="3.40.50.720:FF:000203">
    <property type="entry name" value="D-3-phosphoglycerate dehydrogenase (SerA)"/>
    <property type="match status" value="1"/>
</dbReference>
<dbReference type="InterPro" id="IPR036291">
    <property type="entry name" value="NAD(P)-bd_dom_sf"/>
</dbReference>
<keyword evidence="7" id="KW-1185">Reference proteome</keyword>
<evidence type="ECO:0000313" key="8">
    <source>
        <dbReference type="Proteomes" id="UP000190130"/>
    </source>
</evidence>
<dbReference type="InterPro" id="IPR050418">
    <property type="entry name" value="D-iso_2-hydroxyacid_DH_PdxB"/>
</dbReference>
<dbReference type="STRING" id="53254.SAMN05660750_01048"/>
<dbReference type="PANTHER" id="PTHR43761:SF1">
    <property type="entry name" value="D-ISOMER SPECIFIC 2-HYDROXYACID DEHYDROGENASE CATALYTIC DOMAIN-CONTAINING PROTEIN-RELATED"/>
    <property type="match status" value="1"/>
</dbReference>
<dbReference type="AlphaFoldDB" id="A0A0Q3I5Q6"/>
<evidence type="ECO:0000259" key="4">
    <source>
        <dbReference type="SMART" id="SM00997"/>
    </source>
</evidence>
<dbReference type="RefSeq" id="WP_055728643.1">
    <property type="nucleotide sequence ID" value="NZ_FUYX01000002.1"/>
</dbReference>
<proteinExistence type="inferred from homology"/>
<keyword evidence="2" id="KW-0560">Oxidoreductase</keyword>
<dbReference type="EMBL" id="LMAR01000043">
    <property type="protein sequence ID" value="KQK30085.1"/>
    <property type="molecule type" value="Genomic_DNA"/>
</dbReference>
<dbReference type="SUPFAM" id="SSF51735">
    <property type="entry name" value="NAD(P)-binding Rossmann-fold domains"/>
    <property type="match status" value="1"/>
</dbReference>
<dbReference type="OrthoDB" id="9793626at2"/>
<dbReference type="GO" id="GO:0016616">
    <property type="term" value="F:oxidoreductase activity, acting on the CH-OH group of donors, NAD or NADP as acceptor"/>
    <property type="evidence" value="ECO:0007669"/>
    <property type="project" value="InterPro"/>
</dbReference>
<organism evidence="5 7">
    <name type="scientific">Bosea thiooxidans</name>
    <dbReference type="NCBI Taxonomy" id="53254"/>
    <lineage>
        <taxon>Bacteria</taxon>
        <taxon>Pseudomonadati</taxon>
        <taxon>Pseudomonadota</taxon>
        <taxon>Alphaproteobacteria</taxon>
        <taxon>Hyphomicrobiales</taxon>
        <taxon>Boseaceae</taxon>
        <taxon>Bosea</taxon>
    </lineage>
</organism>
<name>A0A0Q3I5Q6_9HYPH</name>
<keyword evidence="3" id="KW-0520">NAD</keyword>
<dbReference type="SUPFAM" id="SSF52283">
    <property type="entry name" value="Formate/glycerate dehydrogenase catalytic domain-like"/>
    <property type="match status" value="1"/>
</dbReference>
<dbReference type="GO" id="GO:0051287">
    <property type="term" value="F:NAD binding"/>
    <property type="evidence" value="ECO:0007669"/>
    <property type="project" value="InterPro"/>
</dbReference>
<dbReference type="InterPro" id="IPR029753">
    <property type="entry name" value="D-isomer_DH_CS"/>
</dbReference>
<evidence type="ECO:0000313" key="6">
    <source>
        <dbReference type="EMBL" id="SKB50898.1"/>
    </source>
</evidence>
<evidence type="ECO:0000256" key="2">
    <source>
        <dbReference type="ARBA" id="ARBA00023002"/>
    </source>
</evidence>
<dbReference type="Pfam" id="PF02826">
    <property type="entry name" value="2-Hacid_dh_C"/>
    <property type="match status" value="1"/>
</dbReference>
<evidence type="ECO:0000256" key="1">
    <source>
        <dbReference type="ARBA" id="ARBA00005854"/>
    </source>
</evidence>
<dbReference type="CDD" id="cd12175">
    <property type="entry name" value="2-Hacid_dh_11"/>
    <property type="match status" value="1"/>
</dbReference>
<dbReference type="InterPro" id="IPR015878">
    <property type="entry name" value="Ado_hCys_hydrolase_NAD-bd"/>
</dbReference>
<dbReference type="EMBL" id="FUYX01000002">
    <property type="protein sequence ID" value="SKB50898.1"/>
    <property type="molecule type" value="Genomic_DNA"/>
</dbReference>
<reference evidence="6 8" key="2">
    <citation type="submission" date="2017-02" db="EMBL/GenBank/DDBJ databases">
        <authorList>
            <person name="Peterson S.W."/>
        </authorList>
    </citation>
    <scope>NUCLEOTIDE SEQUENCE [LARGE SCALE GENOMIC DNA]</scope>
    <source>
        <strain evidence="6 8">DSM 9653</strain>
    </source>
</reference>
<gene>
    <name evidence="5" type="ORF">ARD30_15400</name>
    <name evidence="6" type="ORF">SAMN05660750_01048</name>
</gene>
<reference evidence="5 7" key="1">
    <citation type="submission" date="2015-10" db="EMBL/GenBank/DDBJ databases">
        <title>Draft genome of Bosea thiooxidans.</title>
        <authorList>
            <person name="Wang X."/>
        </authorList>
    </citation>
    <scope>NUCLEOTIDE SEQUENCE [LARGE SCALE GENOMIC DNA]</scope>
    <source>
        <strain evidence="5 7">CGMCC 9174</strain>
    </source>
</reference>
<evidence type="ECO:0000313" key="5">
    <source>
        <dbReference type="EMBL" id="KQK30085.1"/>
    </source>
</evidence>
<dbReference type="InterPro" id="IPR006140">
    <property type="entry name" value="D-isomer_DH_NAD-bd"/>
</dbReference>
<protein>
    <submittedName>
        <fullName evidence="5 6">3-phosphoglycerate dehydrogenase</fullName>
    </submittedName>
</protein>
<dbReference type="Proteomes" id="UP000190130">
    <property type="component" value="Unassembled WGS sequence"/>
</dbReference>